<organism evidence="2 3">
    <name type="scientific">Argiope bruennichi</name>
    <name type="common">Wasp spider</name>
    <name type="synonym">Aranea bruennichi</name>
    <dbReference type="NCBI Taxonomy" id="94029"/>
    <lineage>
        <taxon>Eukaryota</taxon>
        <taxon>Metazoa</taxon>
        <taxon>Ecdysozoa</taxon>
        <taxon>Arthropoda</taxon>
        <taxon>Chelicerata</taxon>
        <taxon>Arachnida</taxon>
        <taxon>Araneae</taxon>
        <taxon>Araneomorphae</taxon>
        <taxon>Entelegynae</taxon>
        <taxon>Araneoidea</taxon>
        <taxon>Araneidae</taxon>
        <taxon>Argiope</taxon>
    </lineage>
</organism>
<evidence type="ECO:0000313" key="2">
    <source>
        <dbReference type="EMBL" id="KAF8777495.1"/>
    </source>
</evidence>
<dbReference type="Pfam" id="PF07530">
    <property type="entry name" value="PRE_C2HC"/>
    <property type="match status" value="1"/>
</dbReference>
<proteinExistence type="predicted"/>
<sequence length="334" mass="38209">MTQVQSQQTISYTLISFFPSRRSNNASPGPDSSFLGLVMEGPTDIPLPPDAMDFENIDPKAKCEELRKCKAAISATKKKIQQLHILMNLSTDCPEMKTLAVLDKDLQEHLDGLNKRRKFAQLTRFRTKEPLPLFQVTLPNIEINKQIWNLTSLLFLKIKVEKFIRKTGPIQCFNCNYWHHSAASCHMKPRCLKCGKEHNKAQCESPPEITTCINCGKGHSASYRGCEKFPKSPRNNISNRYKTVNPNLTYASMVNKEPYQVELPPPEKMSTVDLENNVQAEVHFPVHNITELEGIKYILNEFRRLFGGHDIMRLSTQLQMHTRCGQGWPYSSTR</sequence>
<name>A0A8T0ET08_ARGBR</name>
<evidence type="ECO:0000259" key="1">
    <source>
        <dbReference type="Pfam" id="PF07530"/>
    </source>
</evidence>
<dbReference type="EMBL" id="JABXBU010002072">
    <property type="protein sequence ID" value="KAF8777495.1"/>
    <property type="molecule type" value="Genomic_DNA"/>
</dbReference>
<gene>
    <name evidence="2" type="ORF">HNY73_014351</name>
</gene>
<reference evidence="2" key="1">
    <citation type="journal article" date="2020" name="bioRxiv">
        <title>Chromosome-level reference genome of the European wasp spider Argiope bruennichi: a resource for studies on range expansion and evolutionary adaptation.</title>
        <authorList>
            <person name="Sheffer M.M."/>
            <person name="Hoppe A."/>
            <person name="Krehenwinkel H."/>
            <person name="Uhl G."/>
            <person name="Kuss A.W."/>
            <person name="Jensen L."/>
            <person name="Jensen C."/>
            <person name="Gillespie R.G."/>
            <person name="Hoff K.J."/>
            <person name="Prost S."/>
        </authorList>
    </citation>
    <scope>NUCLEOTIDE SEQUENCE</scope>
</reference>
<protein>
    <submittedName>
        <fullName evidence="2">Nucleic-acid-binding protein transposon like protein</fullName>
    </submittedName>
</protein>
<dbReference type="InterPro" id="IPR006579">
    <property type="entry name" value="Pre_C2HC_dom"/>
</dbReference>
<comment type="caution">
    <text evidence="2">The sequence shown here is derived from an EMBL/GenBank/DDBJ whole genome shotgun (WGS) entry which is preliminary data.</text>
</comment>
<dbReference type="AlphaFoldDB" id="A0A8T0ET08"/>
<dbReference type="Proteomes" id="UP000807504">
    <property type="component" value="Unassembled WGS sequence"/>
</dbReference>
<reference evidence="2" key="2">
    <citation type="submission" date="2020-06" db="EMBL/GenBank/DDBJ databases">
        <authorList>
            <person name="Sheffer M."/>
        </authorList>
    </citation>
    <scope>NUCLEOTIDE SEQUENCE</scope>
</reference>
<accession>A0A8T0ET08</accession>
<evidence type="ECO:0000313" key="3">
    <source>
        <dbReference type="Proteomes" id="UP000807504"/>
    </source>
</evidence>
<keyword evidence="3" id="KW-1185">Reference proteome</keyword>
<feature type="domain" description="Pre-C2HC" evidence="1">
    <location>
        <begin position="121"/>
        <end position="166"/>
    </location>
</feature>